<sequence length="80" mass="8908">MKLLSNNTLRIVSGIFMITAVLLTFANFANMILIYIIGGTGLFLFGIYLLKTDKSKYKSKLAPYLLGITAIIIYLVIMTL</sequence>
<dbReference type="EMBL" id="VNHY01000002">
    <property type="protein sequence ID" value="TYP93471.1"/>
    <property type="molecule type" value="Genomic_DNA"/>
</dbReference>
<gene>
    <name evidence="2" type="ORF">LX73_1175</name>
</gene>
<keyword evidence="3" id="KW-1185">Reference proteome</keyword>
<keyword evidence="1" id="KW-0472">Membrane</keyword>
<feature type="transmembrane region" description="Helical" evidence="1">
    <location>
        <begin position="62"/>
        <end position="79"/>
    </location>
</feature>
<reference evidence="2 3" key="1">
    <citation type="submission" date="2019-07" db="EMBL/GenBank/DDBJ databases">
        <title>Genomic Encyclopedia of Archaeal and Bacterial Type Strains, Phase II (KMG-II): from individual species to whole genera.</title>
        <authorList>
            <person name="Goeker M."/>
        </authorList>
    </citation>
    <scope>NUCLEOTIDE SEQUENCE [LARGE SCALE GENOMIC DNA]</scope>
    <source>
        <strain evidence="2 3">DSM 21935</strain>
    </source>
</reference>
<feature type="transmembrane region" description="Helical" evidence="1">
    <location>
        <begin position="32"/>
        <end position="50"/>
    </location>
</feature>
<evidence type="ECO:0000313" key="2">
    <source>
        <dbReference type="EMBL" id="TYP93471.1"/>
    </source>
</evidence>
<dbReference type="Proteomes" id="UP000324595">
    <property type="component" value="Unassembled WGS sequence"/>
</dbReference>
<dbReference type="AlphaFoldDB" id="A0A5D3YL99"/>
<accession>A0A5D3YL99</accession>
<keyword evidence="1" id="KW-0812">Transmembrane</keyword>
<evidence type="ECO:0000313" key="3">
    <source>
        <dbReference type="Proteomes" id="UP000324595"/>
    </source>
</evidence>
<feature type="transmembrane region" description="Helical" evidence="1">
    <location>
        <begin position="7"/>
        <end position="26"/>
    </location>
</feature>
<proteinExistence type="predicted"/>
<protein>
    <submittedName>
        <fullName evidence="2">Uncharacterized protein</fullName>
    </submittedName>
</protein>
<keyword evidence="1" id="KW-1133">Transmembrane helix</keyword>
<comment type="caution">
    <text evidence="2">The sequence shown here is derived from an EMBL/GenBank/DDBJ whole genome shotgun (WGS) entry which is preliminary data.</text>
</comment>
<name>A0A5D3YL99_9BACT</name>
<evidence type="ECO:0000256" key="1">
    <source>
        <dbReference type="SAM" id="Phobius"/>
    </source>
</evidence>
<organism evidence="2 3">
    <name type="scientific">Fodinibius salinus</name>
    <dbReference type="NCBI Taxonomy" id="860790"/>
    <lineage>
        <taxon>Bacteria</taxon>
        <taxon>Pseudomonadati</taxon>
        <taxon>Balneolota</taxon>
        <taxon>Balneolia</taxon>
        <taxon>Balneolales</taxon>
        <taxon>Balneolaceae</taxon>
        <taxon>Fodinibius</taxon>
    </lineage>
</organism>